<dbReference type="AlphaFoldDB" id="A0A7J8KAH9"/>
<evidence type="ECO:0000313" key="3">
    <source>
        <dbReference type="Proteomes" id="UP000593571"/>
    </source>
</evidence>
<keyword evidence="3" id="KW-1185">Reference proteome</keyword>
<feature type="region of interest" description="Disordered" evidence="1">
    <location>
        <begin position="106"/>
        <end position="125"/>
    </location>
</feature>
<comment type="caution">
    <text evidence="2">The sequence shown here is derived from an EMBL/GenBank/DDBJ whole genome shotgun (WGS) entry which is preliminary data.</text>
</comment>
<protein>
    <submittedName>
        <fullName evidence="2">Uncharacterized protein</fullName>
    </submittedName>
</protein>
<evidence type="ECO:0000256" key="1">
    <source>
        <dbReference type="SAM" id="MobiDB-lite"/>
    </source>
</evidence>
<dbReference type="Proteomes" id="UP000593571">
    <property type="component" value="Unassembled WGS sequence"/>
</dbReference>
<proteinExistence type="predicted"/>
<accession>A0A7J8KAH9</accession>
<dbReference type="EMBL" id="JACASE010000001">
    <property type="protein sequence ID" value="KAF6505854.1"/>
    <property type="molecule type" value="Genomic_DNA"/>
</dbReference>
<gene>
    <name evidence="2" type="ORF">HJG63_007747</name>
</gene>
<name>A0A7J8KAH9_ROUAE</name>
<evidence type="ECO:0000313" key="2">
    <source>
        <dbReference type="EMBL" id="KAF6505854.1"/>
    </source>
</evidence>
<sequence length="197" mass="21478">MLKDLFKLQHLWRTVAFRCQQHKASVRAVSLGLKSPEEGGGDTYRRQPQCSPLWNCDSVFPLGESVGGASKGPGLCPAGEGCSRQVRGCLTCPPCPWFALEEKGKGLAGGEDAETSPGVEGGSTVREVTTTLQRHLRGDFISRHRGAAGAFKEGEVWKILWATFREPKMQTTSSTRSFSSFDTLRKVLAFPPGQNHN</sequence>
<organism evidence="2 3">
    <name type="scientific">Rousettus aegyptiacus</name>
    <name type="common">Egyptian fruit bat</name>
    <name type="synonym">Pteropus aegyptiacus</name>
    <dbReference type="NCBI Taxonomy" id="9407"/>
    <lineage>
        <taxon>Eukaryota</taxon>
        <taxon>Metazoa</taxon>
        <taxon>Chordata</taxon>
        <taxon>Craniata</taxon>
        <taxon>Vertebrata</taxon>
        <taxon>Euteleostomi</taxon>
        <taxon>Mammalia</taxon>
        <taxon>Eutheria</taxon>
        <taxon>Laurasiatheria</taxon>
        <taxon>Chiroptera</taxon>
        <taxon>Yinpterochiroptera</taxon>
        <taxon>Pteropodoidea</taxon>
        <taxon>Pteropodidae</taxon>
        <taxon>Rousettinae</taxon>
        <taxon>Rousettus</taxon>
    </lineage>
</organism>
<reference evidence="2 3" key="1">
    <citation type="journal article" date="2020" name="Nature">
        <title>Six reference-quality genomes reveal evolution of bat adaptations.</title>
        <authorList>
            <person name="Jebb D."/>
            <person name="Huang Z."/>
            <person name="Pippel M."/>
            <person name="Hughes G.M."/>
            <person name="Lavrichenko K."/>
            <person name="Devanna P."/>
            <person name="Winkler S."/>
            <person name="Jermiin L.S."/>
            <person name="Skirmuntt E.C."/>
            <person name="Katzourakis A."/>
            <person name="Burkitt-Gray L."/>
            <person name="Ray D.A."/>
            <person name="Sullivan K.A.M."/>
            <person name="Roscito J.G."/>
            <person name="Kirilenko B.M."/>
            <person name="Davalos L.M."/>
            <person name="Corthals A.P."/>
            <person name="Power M.L."/>
            <person name="Jones G."/>
            <person name="Ransome R.D."/>
            <person name="Dechmann D.K.N."/>
            <person name="Locatelli A.G."/>
            <person name="Puechmaille S.J."/>
            <person name="Fedrigo O."/>
            <person name="Jarvis E.D."/>
            <person name="Hiller M."/>
            <person name="Vernes S.C."/>
            <person name="Myers E.W."/>
            <person name="Teeling E.C."/>
        </authorList>
    </citation>
    <scope>NUCLEOTIDE SEQUENCE [LARGE SCALE GENOMIC DNA]</scope>
    <source>
        <strain evidence="2">MRouAeg1</strain>
        <tissue evidence="2">Muscle</tissue>
    </source>
</reference>